<dbReference type="EMBL" id="VTPU01000017">
    <property type="protein sequence ID" value="TZG33800.1"/>
    <property type="molecule type" value="Genomic_DNA"/>
</dbReference>
<keyword evidence="1" id="KW-1133">Transmembrane helix</keyword>
<reference evidence="2 3" key="1">
    <citation type="submission" date="2019-08" db="EMBL/GenBank/DDBJ databases">
        <title>Draft Genome Sequence of Halomonas eurihalina Isolated from Preserved Hide-surface.</title>
        <authorList>
            <person name="Hussain S.A."/>
            <person name="Xu A."/>
            <person name="Sarker M."/>
            <person name="Sommers C."/>
        </authorList>
    </citation>
    <scope>NUCLEOTIDE SEQUENCE [LARGE SCALE GENOMIC DNA]</scope>
    <source>
        <strain evidence="2 3">MS1</strain>
    </source>
</reference>
<dbReference type="OrthoDB" id="5780266at2"/>
<protein>
    <submittedName>
        <fullName evidence="2">Uncharacterized protein</fullName>
    </submittedName>
</protein>
<evidence type="ECO:0000313" key="2">
    <source>
        <dbReference type="EMBL" id="TZG33800.1"/>
    </source>
</evidence>
<feature type="transmembrane region" description="Helical" evidence="1">
    <location>
        <begin position="71"/>
        <end position="89"/>
    </location>
</feature>
<dbReference type="AlphaFoldDB" id="A0A5D9CRZ9"/>
<accession>A0A5D9CRZ9</accession>
<proteinExistence type="predicted"/>
<keyword evidence="1" id="KW-0812">Transmembrane</keyword>
<feature type="transmembrane region" description="Helical" evidence="1">
    <location>
        <begin position="132"/>
        <end position="151"/>
    </location>
</feature>
<feature type="transmembrane region" description="Helical" evidence="1">
    <location>
        <begin position="188"/>
        <end position="212"/>
    </location>
</feature>
<gene>
    <name evidence="2" type="ORF">FZZ93_15210</name>
</gene>
<evidence type="ECO:0000313" key="3">
    <source>
        <dbReference type="Proteomes" id="UP000324260"/>
    </source>
</evidence>
<sequence length="571" mass="63692">MLNALRWSASLGAKFFRVVATQTVAVVFFTLVSQVSSLLASLLPLKVVILLGSDGVPRYFPTFLAELNRDLLIAGLSLATLCFFLVHLVSERIVTWVTVLGTSRLLVKSHKMILFENQDQVAAGGYQRYSRALAGGVFIGLAMCGLGWFYPEVAMVIIGYIVVVLLLLSVLHRYNATVREKLETKLRDLLNVVGGIGFFVAFAFLVLDFIVFDPPGVIVAIVTLILSRQIMTRATGLVADLAALNQQRVKLDALFFHGKVLLSSPVQHERTIWPLLQPSARQQWVRAVLEEFSDDDVTDIDCEWLQTGQTNLAALRAITGSRCFLVKFFEKNRSSHALHEATLMGERVSCLPAPRFVGATQVQKFHCLLYELPAGHSAQPAEVKLQVQSVRSELLAIEPPSQLCHRYQRSRPMLWQRLNVDLLERMYMATTSDEQRAMLDSLMENLARLGNKLQVLPLVLHQPDLSQDSLWVTDDATALALNWGRWSLEPLGAGWPEGVGGLQQLASAIIKASESRPALREVAIEDAELSALAFALERECNRQRYVQALELLPRLMGLMNEHNVHFMEQGQ</sequence>
<dbReference type="Proteomes" id="UP000324260">
    <property type="component" value="Unassembled WGS sequence"/>
</dbReference>
<name>A0A5D9CRZ9_HALER</name>
<keyword evidence="1" id="KW-0472">Membrane</keyword>
<feature type="transmembrane region" description="Helical" evidence="1">
    <location>
        <begin position="24"/>
        <end position="51"/>
    </location>
</feature>
<feature type="transmembrane region" description="Helical" evidence="1">
    <location>
        <begin position="157"/>
        <end position="176"/>
    </location>
</feature>
<organism evidence="2 3">
    <name type="scientific">Halomonas eurihalina</name>
    <dbReference type="NCBI Taxonomy" id="42566"/>
    <lineage>
        <taxon>Bacteria</taxon>
        <taxon>Pseudomonadati</taxon>
        <taxon>Pseudomonadota</taxon>
        <taxon>Gammaproteobacteria</taxon>
        <taxon>Oceanospirillales</taxon>
        <taxon>Halomonadaceae</taxon>
        <taxon>Halomonas</taxon>
    </lineage>
</organism>
<dbReference type="RefSeq" id="WP_149323157.1">
    <property type="nucleotide sequence ID" value="NZ_JARWAH010000008.1"/>
</dbReference>
<keyword evidence="3" id="KW-1185">Reference proteome</keyword>
<evidence type="ECO:0000256" key="1">
    <source>
        <dbReference type="SAM" id="Phobius"/>
    </source>
</evidence>
<comment type="caution">
    <text evidence="2">The sequence shown here is derived from an EMBL/GenBank/DDBJ whole genome shotgun (WGS) entry which is preliminary data.</text>
</comment>